<proteinExistence type="predicted"/>
<dbReference type="AlphaFoldDB" id="A0A0F8ZL78"/>
<reference evidence="1" key="1">
    <citation type="journal article" date="2015" name="Nature">
        <title>Complex archaea that bridge the gap between prokaryotes and eukaryotes.</title>
        <authorList>
            <person name="Spang A."/>
            <person name="Saw J.H."/>
            <person name="Jorgensen S.L."/>
            <person name="Zaremba-Niedzwiedzka K."/>
            <person name="Martijn J."/>
            <person name="Lind A.E."/>
            <person name="van Eijk R."/>
            <person name="Schleper C."/>
            <person name="Guy L."/>
            <person name="Ettema T.J."/>
        </authorList>
    </citation>
    <scope>NUCLEOTIDE SEQUENCE</scope>
</reference>
<accession>A0A0F8ZL78</accession>
<evidence type="ECO:0000313" key="1">
    <source>
        <dbReference type="EMBL" id="KKK60696.1"/>
    </source>
</evidence>
<feature type="non-terminal residue" evidence="1">
    <location>
        <position position="1"/>
    </location>
</feature>
<name>A0A0F8ZL78_9ZZZZ</name>
<sequence>ATQFTLTSNVASGGSAIIVLIQGQTQEQTTHYSVSGKTLTFTTAPPNNTAIHAWYTRT</sequence>
<protein>
    <submittedName>
        <fullName evidence="1">Uncharacterized protein</fullName>
    </submittedName>
</protein>
<dbReference type="EMBL" id="LAZR01062840">
    <property type="protein sequence ID" value="KKK60696.1"/>
    <property type="molecule type" value="Genomic_DNA"/>
</dbReference>
<organism evidence="1">
    <name type="scientific">marine sediment metagenome</name>
    <dbReference type="NCBI Taxonomy" id="412755"/>
    <lineage>
        <taxon>unclassified sequences</taxon>
        <taxon>metagenomes</taxon>
        <taxon>ecological metagenomes</taxon>
    </lineage>
</organism>
<comment type="caution">
    <text evidence="1">The sequence shown here is derived from an EMBL/GenBank/DDBJ whole genome shotgun (WGS) entry which is preliminary data.</text>
</comment>
<gene>
    <name evidence="1" type="ORF">LCGC14_3021770</name>
</gene>